<evidence type="ECO:0000313" key="2">
    <source>
        <dbReference type="EMBL" id="KZV32268.1"/>
    </source>
</evidence>
<dbReference type="AlphaFoldDB" id="A0A2Z7BJE9"/>
<dbReference type="SUPFAM" id="SSF56672">
    <property type="entry name" value="DNA/RNA polymerases"/>
    <property type="match status" value="1"/>
</dbReference>
<proteinExistence type="predicted"/>
<dbReference type="InterPro" id="IPR043502">
    <property type="entry name" value="DNA/RNA_pol_sf"/>
</dbReference>
<dbReference type="Pfam" id="PF07727">
    <property type="entry name" value="RVT_2"/>
    <property type="match status" value="1"/>
</dbReference>
<accession>A0A2Z7BJE9</accession>
<dbReference type="PANTHER" id="PTHR37610:SF75">
    <property type="entry name" value="RETROTRANSPOSON COPIA-LIKE N-TERMINAL DOMAIN-CONTAINING PROTEIN"/>
    <property type="match status" value="1"/>
</dbReference>
<protein>
    <submittedName>
        <fullName evidence="2">Cysteine-rich RLK (Receptor-like protein kinase) 8</fullName>
    </submittedName>
</protein>
<keyword evidence="2" id="KW-0675">Receptor</keyword>
<feature type="domain" description="Reverse transcriptase Ty1/copia-type" evidence="1">
    <location>
        <begin position="107"/>
        <end position="219"/>
    </location>
</feature>
<keyword evidence="2" id="KW-0808">Transferase</keyword>
<reference evidence="2 3" key="1">
    <citation type="journal article" date="2015" name="Proc. Natl. Acad. Sci. U.S.A.">
        <title>The resurrection genome of Boea hygrometrica: A blueprint for survival of dehydration.</title>
        <authorList>
            <person name="Xiao L."/>
            <person name="Yang G."/>
            <person name="Zhang L."/>
            <person name="Yang X."/>
            <person name="Zhao S."/>
            <person name="Ji Z."/>
            <person name="Zhou Q."/>
            <person name="Hu M."/>
            <person name="Wang Y."/>
            <person name="Chen M."/>
            <person name="Xu Y."/>
            <person name="Jin H."/>
            <person name="Xiao X."/>
            <person name="Hu G."/>
            <person name="Bao F."/>
            <person name="Hu Y."/>
            <person name="Wan P."/>
            <person name="Li L."/>
            <person name="Deng X."/>
            <person name="Kuang T."/>
            <person name="Xiang C."/>
            <person name="Zhu J.K."/>
            <person name="Oliver M.J."/>
            <person name="He Y."/>
        </authorList>
    </citation>
    <scope>NUCLEOTIDE SEQUENCE [LARGE SCALE GENOMIC DNA]</scope>
    <source>
        <strain evidence="3">cv. XS01</strain>
    </source>
</reference>
<gene>
    <name evidence="2" type="ORF">F511_27382</name>
</gene>
<evidence type="ECO:0000259" key="1">
    <source>
        <dbReference type="Pfam" id="PF07727"/>
    </source>
</evidence>
<dbReference type="Proteomes" id="UP000250235">
    <property type="component" value="Unassembled WGS sequence"/>
</dbReference>
<keyword evidence="2" id="KW-0418">Kinase</keyword>
<dbReference type="OrthoDB" id="128382at2759"/>
<dbReference type="PANTHER" id="PTHR37610">
    <property type="entry name" value="CCHC-TYPE DOMAIN-CONTAINING PROTEIN"/>
    <property type="match status" value="1"/>
</dbReference>
<dbReference type="GO" id="GO:0016301">
    <property type="term" value="F:kinase activity"/>
    <property type="evidence" value="ECO:0007669"/>
    <property type="project" value="UniProtKB-KW"/>
</dbReference>
<organism evidence="2 3">
    <name type="scientific">Dorcoceras hygrometricum</name>
    <dbReference type="NCBI Taxonomy" id="472368"/>
    <lineage>
        <taxon>Eukaryota</taxon>
        <taxon>Viridiplantae</taxon>
        <taxon>Streptophyta</taxon>
        <taxon>Embryophyta</taxon>
        <taxon>Tracheophyta</taxon>
        <taxon>Spermatophyta</taxon>
        <taxon>Magnoliopsida</taxon>
        <taxon>eudicotyledons</taxon>
        <taxon>Gunneridae</taxon>
        <taxon>Pentapetalae</taxon>
        <taxon>asterids</taxon>
        <taxon>lamiids</taxon>
        <taxon>Lamiales</taxon>
        <taxon>Gesneriaceae</taxon>
        <taxon>Didymocarpoideae</taxon>
        <taxon>Trichosporeae</taxon>
        <taxon>Loxocarpinae</taxon>
        <taxon>Dorcoceras</taxon>
    </lineage>
</organism>
<evidence type="ECO:0000313" key="3">
    <source>
        <dbReference type="Proteomes" id="UP000250235"/>
    </source>
</evidence>
<dbReference type="InterPro" id="IPR013103">
    <property type="entry name" value="RVT_2"/>
</dbReference>
<name>A0A2Z7BJE9_9LAMI</name>
<dbReference type="EMBL" id="KV006896">
    <property type="protein sequence ID" value="KZV32268.1"/>
    <property type="molecule type" value="Genomic_DNA"/>
</dbReference>
<keyword evidence="3" id="KW-1185">Reference proteome</keyword>
<sequence length="273" mass="30413">MSNKPIFSGDATPEKPSGAFGSITPFFGSDMSSLQITTHRLNVRNYLQCSQSVKIVICARGKLGFLTDDLPTATTDPTYSTWLADNSIVLAWIINSMEPNITRRYLWFKTSNEVEVGYSRGQNDNSLFVKHSSHGHLTVLIVYVDDIVVTGDDCRKLHDLKLLLAKEFEVKVLGLLRYFLGMEVAQTHMGILVSQRKYTLDLLAEAGMLGCKPCKTPLELENKWSMFEGAHVDVGKYQCLVGKLIYLSHTRPDIAVAVEPGQSIYAFSLSRPS</sequence>